<evidence type="ECO:0000256" key="8">
    <source>
        <dbReference type="ARBA" id="ARBA00023242"/>
    </source>
</evidence>
<dbReference type="SUPFAM" id="SSF50447">
    <property type="entry name" value="Translation proteins"/>
    <property type="match status" value="1"/>
</dbReference>
<feature type="compositionally biased region" description="Low complexity" evidence="9">
    <location>
        <begin position="119"/>
        <end position="140"/>
    </location>
</feature>
<organism evidence="10">
    <name type="scientific">Echinococcus granulosus</name>
    <name type="common">Hydatid tapeworm</name>
    <dbReference type="NCBI Taxonomy" id="6210"/>
    <lineage>
        <taxon>Eukaryota</taxon>
        <taxon>Metazoa</taxon>
        <taxon>Spiralia</taxon>
        <taxon>Lophotrochozoa</taxon>
        <taxon>Platyhelminthes</taxon>
        <taxon>Cestoda</taxon>
        <taxon>Eucestoda</taxon>
        <taxon>Cyclophyllidea</taxon>
        <taxon>Taeniidae</taxon>
        <taxon>Echinococcus</taxon>
        <taxon>Echinococcus granulosus group</taxon>
    </lineage>
</organism>
<dbReference type="WBParaSite" id="EgrG_000512600">
    <property type="protein sequence ID" value="EgrG_000512600"/>
    <property type="gene ID" value="EgrG_000512600"/>
</dbReference>
<reference evidence="10" key="2">
    <citation type="submission" date="2014-06" db="EMBL/GenBank/DDBJ databases">
        <authorList>
            <person name="Aslett M."/>
        </authorList>
    </citation>
    <scope>NUCLEOTIDE SEQUENCE</scope>
</reference>
<proteinExistence type="inferred from homology"/>
<dbReference type="InterPro" id="IPR038664">
    <property type="entry name" value="Gar1/Naf1_Cbf5-bd_sf"/>
</dbReference>
<evidence type="ECO:0000313" key="10">
    <source>
        <dbReference type="EMBL" id="CDS19782.1"/>
    </source>
</evidence>
<accession>A0A068WI98</accession>
<evidence type="ECO:0000313" key="11">
    <source>
        <dbReference type="Proteomes" id="UP000492820"/>
    </source>
</evidence>
<dbReference type="Pfam" id="PF04410">
    <property type="entry name" value="Gar1"/>
    <property type="match status" value="1"/>
</dbReference>
<dbReference type="OrthoDB" id="21550at2759"/>
<keyword evidence="8" id="KW-0539">Nucleus</keyword>
<evidence type="ECO:0000256" key="2">
    <source>
        <dbReference type="ARBA" id="ARBA00009801"/>
    </source>
</evidence>
<comment type="similarity">
    <text evidence="2">Belongs to the NAF1 family.</text>
</comment>
<keyword evidence="6" id="KW-0597">Phosphoprotein</keyword>
<evidence type="ECO:0000256" key="7">
    <source>
        <dbReference type="ARBA" id="ARBA00022884"/>
    </source>
</evidence>
<feature type="region of interest" description="Disordered" evidence="9">
    <location>
        <begin position="400"/>
        <end position="420"/>
    </location>
</feature>
<comment type="subcellular location">
    <subcellularLocation>
        <location evidence="1">Nucleus</location>
    </subcellularLocation>
</comment>
<sequence>MDQSYRNPSEFSEGDADSESSGGSSDKESTRQPVAGPPIHSPKAFDLPLEIDPNFPAVIIESLPNLPPLDKGSALFLQNRKPLGEVYDTIGPVRSPFYVVIHENRQPPSKPPKARSERATAASTAASATARSSATALSTTEGVKGVSAQPPQELPKLNVTVNVGDEVFYVLDDPALSIKILCSELSKLRGSDASGLKDQELSPDQQDFSDDEKEYAYRRKLEGKRPVGGNRQGRGGSGFGRGRSNHLSRQGGFRPGAGGGSVRMPCGEAGRLAPHPDLYTSYPPSQPLMYQHPPPPSLKQGFLRPSLLGSQVVVPQQTVPQQSVQFMPQQPIPVVSWNVASIPYAYCGPRIAGWHFANPSYFPQQAVMPQGMLLSYSRQQVVQESQLTNYEGNLEGVVEPTPLPAFTTGTPPRQEDPSAL</sequence>
<evidence type="ECO:0000256" key="4">
    <source>
        <dbReference type="ARBA" id="ARBA00022517"/>
    </source>
</evidence>
<reference evidence="10 11" key="1">
    <citation type="journal article" date="2013" name="Nature">
        <title>The genomes of four tapeworm species reveal adaptations to parasitism.</title>
        <authorList>
            <person name="Tsai I.J."/>
            <person name="Zarowiecki M."/>
            <person name="Holroyd N."/>
            <person name="Garciarrubio A."/>
            <person name="Sanchez-Flores A."/>
            <person name="Brooks K.L."/>
            <person name="Tracey A."/>
            <person name="Bobes R.J."/>
            <person name="Fragoso G."/>
            <person name="Sciutto E."/>
            <person name="Aslett M."/>
            <person name="Beasley H."/>
            <person name="Bennett H.M."/>
            <person name="Cai J."/>
            <person name="Camicia F."/>
            <person name="Clark R."/>
            <person name="Cucher M."/>
            <person name="De Silva N."/>
            <person name="Day T.A."/>
            <person name="Deplazes P."/>
            <person name="Estrada K."/>
            <person name="Fernandez C."/>
            <person name="Holland P.W."/>
            <person name="Hou J."/>
            <person name="Hu S."/>
            <person name="Huckvale T."/>
            <person name="Hung S.S."/>
            <person name="Kamenetzky L."/>
            <person name="Keane J.A."/>
            <person name="Kiss F."/>
            <person name="Koziol U."/>
            <person name="Lambert O."/>
            <person name="Liu K."/>
            <person name="Luo X."/>
            <person name="Luo Y."/>
            <person name="Macchiaroli N."/>
            <person name="Nichol S."/>
            <person name="Paps J."/>
            <person name="Parkinson J."/>
            <person name="Pouchkina-Stantcheva N."/>
            <person name="Riddiford N."/>
            <person name="Rosenzvit M."/>
            <person name="Salinas G."/>
            <person name="Wasmuth J.D."/>
            <person name="Zamanian M."/>
            <person name="Zheng Y."/>
            <person name="Cai X."/>
            <person name="Soberon X."/>
            <person name="Olson P.D."/>
            <person name="Laclette J.P."/>
            <person name="Brehm K."/>
            <person name="Berriman M."/>
            <person name="Garciarrubio A."/>
            <person name="Bobes R.J."/>
            <person name="Fragoso G."/>
            <person name="Sanchez-Flores A."/>
            <person name="Estrada K."/>
            <person name="Cevallos M.A."/>
            <person name="Morett E."/>
            <person name="Gonzalez V."/>
            <person name="Portillo T."/>
            <person name="Ochoa-Leyva A."/>
            <person name="Jose M.V."/>
            <person name="Sciutto E."/>
            <person name="Landa A."/>
            <person name="Jimenez L."/>
            <person name="Valdes V."/>
            <person name="Carrero J.C."/>
            <person name="Larralde C."/>
            <person name="Morales-Montor J."/>
            <person name="Limon-Lason J."/>
            <person name="Soberon X."/>
            <person name="Laclette J.P."/>
        </authorList>
    </citation>
    <scope>NUCLEOTIDE SEQUENCE [LARGE SCALE GENOMIC DNA]</scope>
</reference>
<dbReference type="InterPro" id="IPR040309">
    <property type="entry name" value="Naf1"/>
</dbReference>
<feature type="compositionally biased region" description="Gly residues" evidence="9">
    <location>
        <begin position="230"/>
        <end position="241"/>
    </location>
</feature>
<dbReference type="PANTHER" id="PTHR31633:SF1">
    <property type="entry name" value="H_ACA RIBONUCLEOPROTEIN COMPLEX NON-CORE SUBUNIT NAF1"/>
    <property type="match status" value="1"/>
</dbReference>
<feature type="compositionally biased region" description="Basic and acidic residues" evidence="9">
    <location>
        <begin position="191"/>
        <end position="200"/>
    </location>
</feature>
<dbReference type="EMBL" id="LK028579">
    <property type="protein sequence ID" value="CDS19782.1"/>
    <property type="molecule type" value="Genomic_DNA"/>
</dbReference>
<evidence type="ECO:0000256" key="5">
    <source>
        <dbReference type="ARBA" id="ARBA00022552"/>
    </source>
</evidence>
<dbReference type="InterPro" id="IPR007504">
    <property type="entry name" value="H/ACA_rnp_Gar1/Naf1"/>
</dbReference>
<keyword evidence="10" id="KW-0687">Ribonucleoprotein</keyword>
<dbReference type="Gene3D" id="2.40.10.230">
    <property type="entry name" value="Probable tRNA pseudouridine synthase domain"/>
    <property type="match status" value="1"/>
</dbReference>
<protein>
    <recommendedName>
        <fullName evidence="3">H/ACA ribonucleoprotein complex non-core subunit NAF1</fullName>
    </recommendedName>
</protein>
<dbReference type="GO" id="GO:0005634">
    <property type="term" value="C:nucleus"/>
    <property type="evidence" value="ECO:0007669"/>
    <property type="project" value="UniProtKB-SubCell"/>
</dbReference>
<evidence type="ECO:0000256" key="6">
    <source>
        <dbReference type="ARBA" id="ARBA00022553"/>
    </source>
</evidence>
<evidence type="ECO:0000313" key="12">
    <source>
        <dbReference type="WBParaSite" id="EgrG_000512600"/>
    </source>
</evidence>
<dbReference type="GO" id="GO:0003723">
    <property type="term" value="F:RNA binding"/>
    <property type="evidence" value="ECO:0007669"/>
    <property type="project" value="UniProtKB-KW"/>
</dbReference>
<dbReference type="InterPro" id="IPR009000">
    <property type="entry name" value="Transl_B-barrel_sf"/>
</dbReference>
<dbReference type="GO" id="GO:0006364">
    <property type="term" value="P:rRNA processing"/>
    <property type="evidence" value="ECO:0007669"/>
    <property type="project" value="UniProtKB-KW"/>
</dbReference>
<name>A0A068WI98_ECHGR</name>
<evidence type="ECO:0000256" key="3">
    <source>
        <dbReference type="ARBA" id="ARBA00021438"/>
    </source>
</evidence>
<dbReference type="AlphaFoldDB" id="A0A068WI98"/>
<dbReference type="GO" id="GO:0000493">
    <property type="term" value="P:box H/ACA snoRNP assembly"/>
    <property type="evidence" value="ECO:0007669"/>
    <property type="project" value="InterPro"/>
</dbReference>
<dbReference type="PANTHER" id="PTHR31633">
    <property type="entry name" value="H/ACA RIBONUCLEOPROTEIN COMPLEX NON-CORE SUBUNIT NAF1"/>
    <property type="match status" value="1"/>
</dbReference>
<dbReference type="GO" id="GO:0001522">
    <property type="term" value="P:pseudouridine synthesis"/>
    <property type="evidence" value="ECO:0007669"/>
    <property type="project" value="InterPro"/>
</dbReference>
<feature type="region of interest" description="Disordered" evidence="9">
    <location>
        <begin position="1"/>
        <end position="47"/>
    </location>
</feature>
<feature type="compositionally biased region" description="Basic and acidic residues" evidence="9">
    <location>
        <begin position="214"/>
        <end position="225"/>
    </location>
</feature>
<keyword evidence="5" id="KW-0698">rRNA processing</keyword>
<keyword evidence="7" id="KW-0694">RNA-binding</keyword>
<evidence type="ECO:0000256" key="1">
    <source>
        <dbReference type="ARBA" id="ARBA00004123"/>
    </source>
</evidence>
<dbReference type="GO" id="GO:0005732">
    <property type="term" value="C:sno(s)RNA-containing ribonucleoprotein complex"/>
    <property type="evidence" value="ECO:0007669"/>
    <property type="project" value="InterPro"/>
</dbReference>
<gene>
    <name evidence="10" type="ORF">EgrG_000512600</name>
</gene>
<reference evidence="12" key="3">
    <citation type="submission" date="2020-10" db="UniProtKB">
        <authorList>
            <consortium name="WormBaseParasite"/>
        </authorList>
    </citation>
    <scope>IDENTIFICATION</scope>
</reference>
<evidence type="ECO:0000256" key="9">
    <source>
        <dbReference type="SAM" id="MobiDB-lite"/>
    </source>
</evidence>
<dbReference type="Proteomes" id="UP000492820">
    <property type="component" value="Unassembled WGS sequence"/>
</dbReference>
<feature type="region of interest" description="Disordered" evidence="9">
    <location>
        <begin position="103"/>
        <end position="150"/>
    </location>
</feature>
<keyword evidence="4" id="KW-0690">Ribosome biogenesis</keyword>
<feature type="region of interest" description="Disordered" evidence="9">
    <location>
        <begin position="191"/>
        <end position="301"/>
    </location>
</feature>